<dbReference type="PANTHER" id="PTHR33164">
    <property type="entry name" value="TRANSCRIPTIONAL REGULATOR, MARR FAMILY"/>
    <property type="match status" value="1"/>
</dbReference>
<comment type="caution">
    <text evidence="2">The sequence shown here is derived from an EMBL/GenBank/DDBJ whole genome shotgun (WGS) entry which is preliminary data.</text>
</comment>
<dbReference type="Pfam" id="PF12802">
    <property type="entry name" value="MarR_2"/>
    <property type="match status" value="1"/>
</dbReference>
<dbReference type="InterPro" id="IPR000835">
    <property type="entry name" value="HTH_MarR-typ"/>
</dbReference>
<dbReference type="EMBL" id="RBXR01000001">
    <property type="protein sequence ID" value="RKT73420.1"/>
    <property type="molecule type" value="Genomic_DNA"/>
</dbReference>
<sequence length="145" mass="16018">MNKGRVDKSLLAVERAMVEIRRRQRRRALARGAVGPHVDVLDVVEAAEESGERVTVSAVAQALGVDQPRASKLVAAAVEEGWVRREADQADGRRAYLVRTASGRELSEVIHERRQEAFDRAMDGWTDAEREVFASLLGRFVGGLP</sequence>
<dbReference type="GO" id="GO:0006950">
    <property type="term" value="P:response to stress"/>
    <property type="evidence" value="ECO:0007669"/>
    <property type="project" value="TreeGrafter"/>
</dbReference>
<keyword evidence="3" id="KW-1185">Reference proteome</keyword>
<evidence type="ECO:0000313" key="2">
    <source>
        <dbReference type="EMBL" id="RKT73420.1"/>
    </source>
</evidence>
<organism evidence="2 3">
    <name type="scientific">Saccharothrix variisporea</name>
    <dbReference type="NCBI Taxonomy" id="543527"/>
    <lineage>
        <taxon>Bacteria</taxon>
        <taxon>Bacillati</taxon>
        <taxon>Actinomycetota</taxon>
        <taxon>Actinomycetes</taxon>
        <taxon>Pseudonocardiales</taxon>
        <taxon>Pseudonocardiaceae</taxon>
        <taxon>Saccharothrix</taxon>
    </lineage>
</organism>
<dbReference type="PRINTS" id="PR00598">
    <property type="entry name" value="HTHMARR"/>
</dbReference>
<dbReference type="InterPro" id="IPR036388">
    <property type="entry name" value="WH-like_DNA-bd_sf"/>
</dbReference>
<dbReference type="InterPro" id="IPR036390">
    <property type="entry name" value="WH_DNA-bd_sf"/>
</dbReference>
<dbReference type="Proteomes" id="UP000272729">
    <property type="component" value="Unassembled WGS sequence"/>
</dbReference>
<dbReference type="PANTHER" id="PTHR33164:SF57">
    <property type="entry name" value="MARR-FAMILY TRANSCRIPTIONAL REGULATOR"/>
    <property type="match status" value="1"/>
</dbReference>
<keyword evidence="2" id="KW-0238">DNA-binding</keyword>
<dbReference type="SMART" id="SM00347">
    <property type="entry name" value="HTH_MARR"/>
    <property type="match status" value="1"/>
</dbReference>
<dbReference type="Gene3D" id="1.10.10.10">
    <property type="entry name" value="Winged helix-like DNA-binding domain superfamily/Winged helix DNA-binding domain"/>
    <property type="match status" value="1"/>
</dbReference>
<dbReference type="GO" id="GO:0003700">
    <property type="term" value="F:DNA-binding transcription factor activity"/>
    <property type="evidence" value="ECO:0007669"/>
    <property type="project" value="InterPro"/>
</dbReference>
<name>A0A495XGJ1_9PSEU</name>
<evidence type="ECO:0000259" key="1">
    <source>
        <dbReference type="PROSITE" id="PS50995"/>
    </source>
</evidence>
<dbReference type="InterPro" id="IPR039422">
    <property type="entry name" value="MarR/SlyA-like"/>
</dbReference>
<reference evidence="2 3" key="1">
    <citation type="submission" date="2018-10" db="EMBL/GenBank/DDBJ databases">
        <title>Sequencing the genomes of 1000 actinobacteria strains.</title>
        <authorList>
            <person name="Klenk H.-P."/>
        </authorList>
    </citation>
    <scope>NUCLEOTIDE SEQUENCE [LARGE SCALE GENOMIC DNA]</scope>
    <source>
        <strain evidence="2 3">DSM 43911</strain>
    </source>
</reference>
<dbReference type="GO" id="GO:0003677">
    <property type="term" value="F:DNA binding"/>
    <property type="evidence" value="ECO:0007669"/>
    <property type="project" value="UniProtKB-KW"/>
</dbReference>
<feature type="domain" description="HTH marR-type" evidence="1">
    <location>
        <begin position="3"/>
        <end position="142"/>
    </location>
</feature>
<dbReference type="AlphaFoldDB" id="A0A495XGJ1"/>
<accession>A0A495XGJ1</accession>
<dbReference type="PROSITE" id="PS50995">
    <property type="entry name" value="HTH_MARR_2"/>
    <property type="match status" value="1"/>
</dbReference>
<protein>
    <submittedName>
        <fullName evidence="2">DNA-binding MarR family transcriptional regulator</fullName>
    </submittedName>
</protein>
<gene>
    <name evidence="2" type="ORF">DFJ66_6753</name>
</gene>
<dbReference type="SUPFAM" id="SSF46785">
    <property type="entry name" value="Winged helix' DNA-binding domain"/>
    <property type="match status" value="1"/>
</dbReference>
<evidence type="ECO:0000313" key="3">
    <source>
        <dbReference type="Proteomes" id="UP000272729"/>
    </source>
</evidence>
<proteinExistence type="predicted"/>